<keyword evidence="3" id="KW-0946">Virion</keyword>
<accession>C8YL75</accession>
<dbReference type="Gene3D" id="3.30.380.10">
    <property type="entry name" value="MS2 Viral Coat Protein"/>
    <property type="match status" value="1"/>
</dbReference>
<sequence>MAKLNQVTLTKLGKAGDQTLTLTPRGVNPTNGVASLSEAGAVPALEKRVTVSVAQPSRNRKNYKVQIKLQNPTACTKDACDPSVTRSAFADLTLSFTSYSTDAERALIRTELAALLQDPLIVDAIDNLNPAY</sequence>
<evidence type="ECO:0000313" key="4">
    <source>
        <dbReference type="EMBL" id="ACT66750.1"/>
    </source>
</evidence>
<dbReference type="EMBL" id="FJ539132">
    <property type="protein sequence ID" value="ACT66750.1"/>
    <property type="molecule type" value="Genomic_RNA"/>
</dbReference>
<keyword evidence="2" id="KW-0167">Capsid protein</keyword>
<dbReference type="Proteomes" id="UP000001790">
    <property type="component" value="Segment"/>
</dbReference>
<proteinExistence type="predicted"/>
<name>C8YL75_9VIRU</name>
<dbReference type="GO" id="GO:0019028">
    <property type="term" value="C:viral capsid"/>
    <property type="evidence" value="ECO:0007669"/>
    <property type="project" value="UniProtKB-KW"/>
</dbReference>
<evidence type="ECO:0000313" key="5">
    <source>
        <dbReference type="Proteomes" id="UP000001790"/>
    </source>
</evidence>
<evidence type="ECO:0000256" key="1">
    <source>
        <dbReference type="ARBA" id="ARBA00004328"/>
    </source>
</evidence>
<comment type="subcellular location">
    <subcellularLocation>
        <location evidence="1">Virion</location>
    </subcellularLocation>
</comment>
<dbReference type="Pfam" id="PF01819">
    <property type="entry name" value="Levi_coat"/>
    <property type="match status" value="1"/>
</dbReference>
<organism evidence="4 5">
    <name type="scientific">Qubevirus faecium</name>
    <dbReference type="NCBI Taxonomy" id="39804"/>
    <lineage>
        <taxon>Viruses</taxon>
        <taxon>Riboviria</taxon>
        <taxon>Orthornavirae</taxon>
        <taxon>Lenarviricota</taxon>
        <taxon>Leviviricetes</taxon>
        <taxon>Norzivirales</taxon>
        <taxon>Fiersviridae</taxon>
        <taxon>Qubevirus</taxon>
    </lineage>
</organism>
<dbReference type="InterPro" id="IPR015954">
    <property type="entry name" value="Phage_RNA-type_capsid"/>
</dbReference>
<dbReference type="SUPFAM" id="SSF55405">
    <property type="entry name" value="RNA bacteriophage capsid protein"/>
    <property type="match status" value="1"/>
</dbReference>
<evidence type="ECO:0000256" key="3">
    <source>
        <dbReference type="ARBA" id="ARBA00022844"/>
    </source>
</evidence>
<dbReference type="InterPro" id="IPR002703">
    <property type="entry name" value="Levivir_coat"/>
</dbReference>
<dbReference type="GO" id="GO:0005198">
    <property type="term" value="F:structural molecule activity"/>
    <property type="evidence" value="ECO:0007669"/>
    <property type="project" value="InterPro"/>
</dbReference>
<reference evidence="4 5" key="1">
    <citation type="journal article" date="2009" name="J. Virol.">
        <title>Gene mapping and phylogenetic analysis of the complete genome from 30 single-stranded RNA male-specific coliphages (family Leviviridae).</title>
        <authorList>
            <person name="Friedman S.D."/>
            <person name="Genthner F.J."/>
            <person name="Gentry J."/>
            <person name="Sobsey M.D."/>
            <person name="Vinje J."/>
        </authorList>
    </citation>
    <scope>NUCLEOTIDE SEQUENCE [LARGE SCALE GENOMIC DNA]</scope>
    <source>
        <strain evidence="4">HB-P22</strain>
    </source>
</reference>
<evidence type="ECO:0000256" key="2">
    <source>
        <dbReference type="ARBA" id="ARBA00022561"/>
    </source>
</evidence>
<protein>
    <submittedName>
        <fullName evidence="4">Capsid protein</fullName>
    </submittedName>
</protein>